<dbReference type="RefSeq" id="XP_009010215.1">
    <property type="nucleotide sequence ID" value="XM_009011967.1"/>
</dbReference>
<sequence>MYFFRLKQNCFDEASSFVFICSKGKKSFLEFDDFLPLVQDVVDSHPGLTFLQDAPEFHSRYIQTVISRIFYCLNRSWSGKISVTEVRLSNLLQTIEKLEVQDDINAILDYFSYEHFYVIYCKFWELDQDHDLYISESDLARHNNHALSSRIISRIFSGAVTRQLVNGKLSYKDFVWFLISEEDKRHPRSIEYWFRCMDLDGDGVISMYEMEYFYEEQVKKMELLDIETLPFQDCLCQMLDMINPAEPGKIRLKDLKASSLTTIFFDTFFNLEKYLRHEQKDPFSALRDEDNGLSDFERFAAEEYEMLVAEEGGGETQQTEGLIMFFIFKINILFLTFIFDASNEQ</sequence>
<dbReference type="Pfam" id="PF17958">
    <property type="entry name" value="EF-hand_13"/>
    <property type="match status" value="1"/>
</dbReference>
<evidence type="ECO:0000313" key="4">
    <source>
        <dbReference type="EMBL" id="ESO11727.1"/>
    </source>
</evidence>
<protein>
    <recommendedName>
        <fullName evidence="3">EF-hand domain-containing protein</fullName>
    </recommendedName>
</protein>
<dbReference type="PROSITE" id="PS00018">
    <property type="entry name" value="EF_HAND_1"/>
    <property type="match status" value="1"/>
</dbReference>
<dbReference type="Gene3D" id="1.10.238.220">
    <property type="match status" value="1"/>
</dbReference>
<dbReference type="KEGG" id="hro:HELRODRAFT_71294"/>
<dbReference type="OMA" id="NGIKNKM"/>
<dbReference type="FunFam" id="1.10.238.220:FF:000001">
    <property type="entry name" value="Serine/threonine-protein phosphatase 2A regulatory subunit B'' subunit alpha"/>
    <property type="match status" value="1"/>
</dbReference>
<dbReference type="InterPro" id="IPR002048">
    <property type="entry name" value="EF_hand_dom"/>
</dbReference>
<dbReference type="eggNOG" id="KOG2562">
    <property type="taxonomic scope" value="Eukaryota"/>
</dbReference>
<proteinExistence type="predicted"/>
<dbReference type="EMBL" id="AMQM01002548">
    <property type="status" value="NOT_ANNOTATED_CDS"/>
    <property type="molecule type" value="Genomic_DNA"/>
</dbReference>
<dbReference type="InterPro" id="IPR011992">
    <property type="entry name" value="EF-hand-dom_pair"/>
</dbReference>
<feature type="domain" description="EF-hand" evidence="3">
    <location>
        <begin position="185"/>
        <end position="220"/>
    </location>
</feature>
<dbReference type="PANTHER" id="PTHR14095">
    <property type="entry name" value="PHOSPHATASE 2A REGULATORY SUBUNIT-RELATED"/>
    <property type="match status" value="1"/>
</dbReference>
<reference evidence="4 6" key="2">
    <citation type="journal article" date="2013" name="Nature">
        <title>Insights into bilaterian evolution from three spiralian genomes.</title>
        <authorList>
            <person name="Simakov O."/>
            <person name="Marletaz F."/>
            <person name="Cho S.J."/>
            <person name="Edsinger-Gonzales E."/>
            <person name="Havlak P."/>
            <person name="Hellsten U."/>
            <person name="Kuo D.H."/>
            <person name="Larsson T."/>
            <person name="Lv J."/>
            <person name="Arendt D."/>
            <person name="Savage R."/>
            <person name="Osoegawa K."/>
            <person name="de Jong P."/>
            <person name="Grimwood J."/>
            <person name="Chapman J.A."/>
            <person name="Shapiro H."/>
            <person name="Aerts A."/>
            <person name="Otillar R.P."/>
            <person name="Terry A.Y."/>
            <person name="Boore J.L."/>
            <person name="Grigoriev I.V."/>
            <person name="Lindberg D.R."/>
            <person name="Seaver E.C."/>
            <person name="Weisblat D.A."/>
            <person name="Putnam N.H."/>
            <person name="Rokhsar D.S."/>
        </authorList>
    </citation>
    <scope>NUCLEOTIDE SEQUENCE</scope>
</reference>
<evidence type="ECO:0000313" key="6">
    <source>
        <dbReference type="Proteomes" id="UP000015101"/>
    </source>
</evidence>
<reference evidence="5" key="3">
    <citation type="submission" date="2015-06" db="UniProtKB">
        <authorList>
            <consortium name="EnsemblMetazoa"/>
        </authorList>
    </citation>
    <scope>IDENTIFICATION</scope>
</reference>
<keyword evidence="2" id="KW-0106">Calcium</keyword>
<gene>
    <name evidence="5" type="primary">20214589</name>
    <name evidence="4" type="ORF">HELRODRAFT_71294</name>
</gene>
<dbReference type="PANTHER" id="PTHR14095:SF0">
    <property type="entry name" value="MIP22305P"/>
    <property type="match status" value="1"/>
</dbReference>
<dbReference type="InParanoid" id="T1G0J1"/>
<dbReference type="FunFam" id="1.10.238.10:FF:000025">
    <property type="entry name" value="serine/threonine-protein phosphatase 2A regulatory subunit B'' subunit alpha"/>
    <property type="match status" value="1"/>
</dbReference>
<dbReference type="HOGENOM" id="CLU_019589_0_0_1"/>
<accession>T1G0J1</accession>
<dbReference type="CTD" id="20214589"/>
<dbReference type="EMBL" id="KB095812">
    <property type="protein sequence ID" value="ESO11727.1"/>
    <property type="molecule type" value="Genomic_DNA"/>
</dbReference>
<dbReference type="EnsemblMetazoa" id="HelroT71294">
    <property type="protein sequence ID" value="HelroP71294"/>
    <property type="gene ID" value="HelroG71294"/>
</dbReference>
<name>T1G0J1_HELRO</name>
<dbReference type="Proteomes" id="UP000015101">
    <property type="component" value="Unassembled WGS sequence"/>
</dbReference>
<dbReference type="PROSITE" id="PS50222">
    <property type="entry name" value="EF_HAND_2"/>
    <property type="match status" value="1"/>
</dbReference>
<keyword evidence="6" id="KW-1185">Reference proteome</keyword>
<dbReference type="GeneID" id="20214589"/>
<dbReference type="SUPFAM" id="SSF47473">
    <property type="entry name" value="EF-hand"/>
    <property type="match status" value="2"/>
</dbReference>
<keyword evidence="1" id="KW-0479">Metal-binding</keyword>
<dbReference type="Gene3D" id="1.10.238.10">
    <property type="entry name" value="EF-hand"/>
    <property type="match status" value="1"/>
</dbReference>
<organism evidence="5 6">
    <name type="scientific">Helobdella robusta</name>
    <name type="common">Californian leech</name>
    <dbReference type="NCBI Taxonomy" id="6412"/>
    <lineage>
        <taxon>Eukaryota</taxon>
        <taxon>Metazoa</taxon>
        <taxon>Spiralia</taxon>
        <taxon>Lophotrochozoa</taxon>
        <taxon>Annelida</taxon>
        <taxon>Clitellata</taxon>
        <taxon>Hirudinea</taxon>
        <taxon>Rhynchobdellida</taxon>
        <taxon>Glossiphoniidae</taxon>
        <taxon>Helobdella</taxon>
    </lineage>
</organism>
<dbReference type="OrthoDB" id="5586at2759"/>
<dbReference type="GO" id="GO:0005509">
    <property type="term" value="F:calcium ion binding"/>
    <property type="evidence" value="ECO:0007669"/>
    <property type="project" value="InterPro"/>
</dbReference>
<evidence type="ECO:0000259" key="3">
    <source>
        <dbReference type="PROSITE" id="PS50222"/>
    </source>
</evidence>
<dbReference type="CDD" id="cd21504">
    <property type="entry name" value="PPP2R3A_B-like"/>
    <property type="match status" value="1"/>
</dbReference>
<evidence type="ECO:0000256" key="1">
    <source>
        <dbReference type="ARBA" id="ARBA00022723"/>
    </source>
</evidence>
<evidence type="ECO:0000256" key="2">
    <source>
        <dbReference type="ARBA" id="ARBA00022837"/>
    </source>
</evidence>
<dbReference type="Pfam" id="PF13499">
    <property type="entry name" value="EF-hand_7"/>
    <property type="match status" value="1"/>
</dbReference>
<evidence type="ECO:0000313" key="5">
    <source>
        <dbReference type="EnsemblMetazoa" id="HelroP71294"/>
    </source>
</evidence>
<dbReference type="InterPro" id="IPR041534">
    <property type="entry name" value="EF-hand_13"/>
</dbReference>
<reference evidence="6" key="1">
    <citation type="submission" date="2012-12" db="EMBL/GenBank/DDBJ databases">
        <authorList>
            <person name="Hellsten U."/>
            <person name="Grimwood J."/>
            <person name="Chapman J.A."/>
            <person name="Shapiro H."/>
            <person name="Aerts A."/>
            <person name="Otillar R.P."/>
            <person name="Terry A.Y."/>
            <person name="Boore J.L."/>
            <person name="Simakov O."/>
            <person name="Marletaz F."/>
            <person name="Cho S.-J."/>
            <person name="Edsinger-Gonzales E."/>
            <person name="Havlak P."/>
            <person name="Kuo D.-H."/>
            <person name="Larsson T."/>
            <person name="Lv J."/>
            <person name="Arendt D."/>
            <person name="Savage R."/>
            <person name="Osoegawa K."/>
            <person name="de Jong P."/>
            <person name="Lindberg D.R."/>
            <person name="Seaver E.C."/>
            <person name="Weisblat D.A."/>
            <person name="Putnam N.H."/>
            <person name="Grigoriev I.V."/>
            <person name="Rokhsar D.S."/>
        </authorList>
    </citation>
    <scope>NUCLEOTIDE SEQUENCE</scope>
</reference>
<dbReference type="InterPro" id="IPR018247">
    <property type="entry name" value="EF_Hand_1_Ca_BS"/>
</dbReference>
<dbReference type="STRING" id="6412.T1G0J1"/>
<dbReference type="AlphaFoldDB" id="T1G0J1"/>